<evidence type="ECO:0000256" key="4">
    <source>
        <dbReference type="ARBA" id="ARBA00013208"/>
    </source>
</evidence>
<proteinExistence type="inferred from homology"/>
<keyword evidence="6" id="KW-0472">Membrane</keyword>
<dbReference type="RefSeq" id="WP_390227694.1">
    <property type="nucleotide sequence ID" value="NZ_JBHSCN010000003.1"/>
</dbReference>
<comment type="catalytic activity">
    <reaction evidence="1 6">
        <text>Cleavage of hydrophobic, N-terminal signal or leader sequences from secreted and periplasmic proteins.</text>
        <dbReference type="EC" id="3.4.21.89"/>
    </reaction>
</comment>
<dbReference type="NCBIfam" id="TIGR02227">
    <property type="entry name" value="sigpep_I_bact"/>
    <property type="match status" value="1"/>
</dbReference>
<keyword evidence="6" id="KW-1133">Transmembrane helix</keyword>
<dbReference type="InterPro" id="IPR000223">
    <property type="entry name" value="Pept_S26A_signal_pept_1"/>
</dbReference>
<organism evidence="8 9">
    <name type="scientific">Gryllotalpicola reticulitermitis</name>
    <dbReference type="NCBI Taxonomy" id="1184153"/>
    <lineage>
        <taxon>Bacteria</taxon>
        <taxon>Bacillati</taxon>
        <taxon>Actinomycetota</taxon>
        <taxon>Actinomycetes</taxon>
        <taxon>Micrococcales</taxon>
        <taxon>Microbacteriaceae</taxon>
        <taxon>Gryllotalpicola</taxon>
    </lineage>
</organism>
<evidence type="ECO:0000256" key="5">
    <source>
        <dbReference type="ARBA" id="ARBA00022801"/>
    </source>
</evidence>
<evidence type="ECO:0000256" key="6">
    <source>
        <dbReference type="RuleBase" id="RU362042"/>
    </source>
</evidence>
<dbReference type="PANTHER" id="PTHR43390">
    <property type="entry name" value="SIGNAL PEPTIDASE I"/>
    <property type="match status" value="1"/>
</dbReference>
<evidence type="ECO:0000259" key="7">
    <source>
        <dbReference type="Pfam" id="PF10502"/>
    </source>
</evidence>
<evidence type="ECO:0000313" key="8">
    <source>
        <dbReference type="EMBL" id="MFC4242775.1"/>
    </source>
</evidence>
<dbReference type="EMBL" id="JBHSCN010000003">
    <property type="protein sequence ID" value="MFC4242775.1"/>
    <property type="molecule type" value="Genomic_DNA"/>
</dbReference>
<keyword evidence="6" id="KW-0812">Transmembrane</keyword>
<evidence type="ECO:0000256" key="2">
    <source>
        <dbReference type="ARBA" id="ARBA00004401"/>
    </source>
</evidence>
<sequence length="252" mass="27572">MTHGTTNATETRAAAKAAERTTGRTVWLFVRDIVVIFIVALLVSFLIKTFLIRSFYIPSASMEDTLMINDRIIVNELEPKLIPVHRGDIVVFTDPGGWLTPGENVAAPVSKNPVARGFSDFFTFIGLATADSDNHLVKRVIGLPGDHVVCCNALNQITINGSPIKEPYTVVQPGSLPAGKTFNVTVPPGKLWVLGDNRNNSEDSSLHTDLPSGGFVPEKDVVGRAFVISWPISRWSWLSNFPDVFRGVEKSK</sequence>
<comment type="caution">
    <text evidence="8">The sequence shown here is derived from an EMBL/GenBank/DDBJ whole genome shotgun (WGS) entry which is preliminary data.</text>
</comment>
<protein>
    <recommendedName>
        <fullName evidence="4 6">Signal peptidase I</fullName>
        <ecNumber evidence="4 6">3.4.21.89</ecNumber>
    </recommendedName>
</protein>
<gene>
    <name evidence="8" type="primary">lepB</name>
    <name evidence="8" type="ORF">ACFOYW_05260</name>
</gene>
<comment type="subcellular location">
    <subcellularLocation>
        <location evidence="2">Cell membrane</location>
        <topology evidence="2">Single-pass type II membrane protein</topology>
    </subcellularLocation>
    <subcellularLocation>
        <location evidence="6">Membrane</location>
        <topology evidence="6">Single-pass type II membrane protein</topology>
    </subcellularLocation>
</comment>
<dbReference type="PROSITE" id="PS00761">
    <property type="entry name" value="SPASE_I_3"/>
    <property type="match status" value="1"/>
</dbReference>
<dbReference type="PANTHER" id="PTHR43390:SF1">
    <property type="entry name" value="CHLOROPLAST PROCESSING PEPTIDASE"/>
    <property type="match status" value="1"/>
</dbReference>
<dbReference type="InterPro" id="IPR036286">
    <property type="entry name" value="LexA/Signal_pep-like_sf"/>
</dbReference>
<dbReference type="SUPFAM" id="SSF51306">
    <property type="entry name" value="LexA/Signal peptidase"/>
    <property type="match status" value="1"/>
</dbReference>
<comment type="similarity">
    <text evidence="3 6">Belongs to the peptidase S26 family.</text>
</comment>
<evidence type="ECO:0000256" key="1">
    <source>
        <dbReference type="ARBA" id="ARBA00000677"/>
    </source>
</evidence>
<dbReference type="CDD" id="cd06530">
    <property type="entry name" value="S26_SPase_I"/>
    <property type="match status" value="1"/>
</dbReference>
<evidence type="ECO:0000256" key="3">
    <source>
        <dbReference type="ARBA" id="ARBA00009370"/>
    </source>
</evidence>
<reference evidence="9" key="1">
    <citation type="journal article" date="2019" name="Int. J. Syst. Evol. Microbiol.">
        <title>The Global Catalogue of Microorganisms (GCM) 10K type strain sequencing project: providing services to taxonomists for standard genome sequencing and annotation.</title>
        <authorList>
            <consortium name="The Broad Institute Genomics Platform"/>
            <consortium name="The Broad Institute Genome Sequencing Center for Infectious Disease"/>
            <person name="Wu L."/>
            <person name="Ma J."/>
        </authorList>
    </citation>
    <scope>NUCLEOTIDE SEQUENCE [LARGE SCALE GENOMIC DNA]</scope>
    <source>
        <strain evidence="9">CGMCC 1.10363</strain>
    </source>
</reference>
<keyword evidence="9" id="KW-1185">Reference proteome</keyword>
<dbReference type="InterPro" id="IPR019758">
    <property type="entry name" value="Pept_S26A_signal_pept_1_CS"/>
</dbReference>
<accession>A0ABV8Q336</accession>
<dbReference type="Proteomes" id="UP001595900">
    <property type="component" value="Unassembled WGS sequence"/>
</dbReference>
<dbReference type="EC" id="3.4.21.89" evidence="4 6"/>
<dbReference type="Pfam" id="PF10502">
    <property type="entry name" value="Peptidase_S26"/>
    <property type="match status" value="1"/>
</dbReference>
<dbReference type="PRINTS" id="PR00727">
    <property type="entry name" value="LEADERPTASE"/>
</dbReference>
<keyword evidence="6" id="KW-0645">Protease</keyword>
<keyword evidence="5 6" id="KW-0378">Hydrolase</keyword>
<dbReference type="GO" id="GO:0009003">
    <property type="term" value="F:signal peptidase activity"/>
    <property type="evidence" value="ECO:0007669"/>
    <property type="project" value="UniProtKB-EC"/>
</dbReference>
<dbReference type="Gene3D" id="2.10.109.10">
    <property type="entry name" value="Umud Fragment, subunit A"/>
    <property type="match status" value="1"/>
</dbReference>
<dbReference type="InterPro" id="IPR019533">
    <property type="entry name" value="Peptidase_S26"/>
</dbReference>
<name>A0ABV8Q336_9MICO</name>
<evidence type="ECO:0000313" key="9">
    <source>
        <dbReference type="Proteomes" id="UP001595900"/>
    </source>
</evidence>
<feature type="transmembrane region" description="Helical" evidence="6">
    <location>
        <begin position="33"/>
        <end position="52"/>
    </location>
</feature>
<feature type="domain" description="Peptidase S26" evidence="7">
    <location>
        <begin position="31"/>
        <end position="230"/>
    </location>
</feature>